<proteinExistence type="predicted"/>
<accession>A0A830GLN6</accession>
<gene>
    <name evidence="1" type="ORF">GCM10009030_16430</name>
</gene>
<name>A0A830GLN6_9EURY</name>
<evidence type="ECO:0000313" key="1">
    <source>
        <dbReference type="EMBL" id="GGN92303.1"/>
    </source>
</evidence>
<dbReference type="Proteomes" id="UP000605784">
    <property type="component" value="Unassembled WGS sequence"/>
</dbReference>
<dbReference type="EMBL" id="BMOU01000002">
    <property type="protein sequence ID" value="GGN92303.1"/>
    <property type="molecule type" value="Genomic_DNA"/>
</dbReference>
<reference evidence="1" key="2">
    <citation type="submission" date="2020-09" db="EMBL/GenBank/DDBJ databases">
        <authorList>
            <person name="Sun Q."/>
            <person name="Ohkuma M."/>
        </authorList>
    </citation>
    <scope>NUCLEOTIDE SEQUENCE</scope>
    <source>
        <strain evidence="1">JCM 17820</strain>
    </source>
</reference>
<sequence length="88" mass="9454">MAVGRNSRSTTVQLGEKDSAEAVVNMNAPGHHARVVVDRDGERWVFGVDGGEAALIETTEQVGLLDEVEVPAWVETVLWEVGVPEVDA</sequence>
<evidence type="ECO:0000313" key="2">
    <source>
        <dbReference type="Proteomes" id="UP000605784"/>
    </source>
</evidence>
<dbReference type="RefSeq" id="WP_188996330.1">
    <property type="nucleotide sequence ID" value="NZ_BMOU01000002.1"/>
</dbReference>
<organism evidence="1 2">
    <name type="scientific">Haloarcula pellucida</name>
    <dbReference type="NCBI Taxonomy" id="1427151"/>
    <lineage>
        <taxon>Archaea</taxon>
        <taxon>Methanobacteriati</taxon>
        <taxon>Methanobacteriota</taxon>
        <taxon>Stenosarchaea group</taxon>
        <taxon>Halobacteria</taxon>
        <taxon>Halobacteriales</taxon>
        <taxon>Haloarculaceae</taxon>
        <taxon>Haloarcula</taxon>
    </lineage>
</organism>
<reference evidence="1" key="1">
    <citation type="journal article" date="2014" name="Int. J. Syst. Evol. Microbiol.">
        <title>Complete genome sequence of Corynebacterium casei LMG S-19264T (=DSM 44701T), isolated from a smear-ripened cheese.</title>
        <authorList>
            <consortium name="US DOE Joint Genome Institute (JGI-PGF)"/>
            <person name="Walter F."/>
            <person name="Albersmeier A."/>
            <person name="Kalinowski J."/>
            <person name="Ruckert C."/>
        </authorList>
    </citation>
    <scope>NUCLEOTIDE SEQUENCE</scope>
    <source>
        <strain evidence="1">JCM 17820</strain>
    </source>
</reference>
<dbReference type="AlphaFoldDB" id="A0A830GLN6"/>
<comment type="caution">
    <text evidence="1">The sequence shown here is derived from an EMBL/GenBank/DDBJ whole genome shotgun (WGS) entry which is preliminary data.</text>
</comment>
<keyword evidence="2" id="KW-1185">Reference proteome</keyword>
<protein>
    <submittedName>
        <fullName evidence="1">Uncharacterized protein</fullName>
    </submittedName>
</protein>